<dbReference type="Proteomes" id="UP000440513">
    <property type="component" value="Unassembled WGS sequence"/>
</dbReference>
<keyword evidence="1" id="KW-1133">Transmembrane helix</keyword>
<comment type="caution">
    <text evidence="2">The sequence shown here is derived from an EMBL/GenBank/DDBJ whole genome shotgun (WGS) entry which is preliminary data.</text>
</comment>
<dbReference type="AlphaFoldDB" id="A0A7X2P1L6"/>
<dbReference type="RefSeq" id="WP_154431449.1">
    <property type="nucleotide sequence ID" value="NZ_JBQHQP010000008.1"/>
</dbReference>
<sequence length="322" mass="35643">MQWEVTDGKVSEKDGHTDMERTGMKTAIKKGIKIYSPKIKKQKKGKGSLQAICKNKRRVFLCFFRKTRGKKQQIPAVLTVEAALVIPLFLLGICTLLGIMDLYRVQALVKTSLHQSAQELGMYASVESGDSGVNTPTGVLSSGVCIAYAKAHLPELGDGAAVSLIGSRYENHKIQLKATVLYQLPFSILPVSKLKVTNSSVVHAWTGYDPKNTDNEGTDGGEMVYVTEYESVYHTSESCTHLDLSVHRGIKTQVEQKRNEYGGKYHVCERCGGDSALVYYTEKGDCYHSQASCSGLKRTVRLVKKSEIQAYIQCERCRENTG</sequence>
<keyword evidence="1" id="KW-0472">Membrane</keyword>
<feature type="transmembrane region" description="Helical" evidence="1">
    <location>
        <begin position="74"/>
        <end position="100"/>
    </location>
</feature>
<evidence type="ECO:0000313" key="2">
    <source>
        <dbReference type="EMBL" id="MST65681.1"/>
    </source>
</evidence>
<accession>A0A7X2P1L6</accession>
<dbReference type="EMBL" id="VUMS01000004">
    <property type="protein sequence ID" value="MST65681.1"/>
    <property type="molecule type" value="Genomic_DNA"/>
</dbReference>
<reference evidence="2 3" key="1">
    <citation type="submission" date="2019-08" db="EMBL/GenBank/DDBJ databases">
        <title>In-depth cultivation of the pig gut microbiome towards novel bacterial diversity and tailored functional studies.</title>
        <authorList>
            <person name="Wylensek D."/>
            <person name="Hitch T.C.A."/>
            <person name="Clavel T."/>
        </authorList>
    </citation>
    <scope>NUCLEOTIDE SEQUENCE [LARGE SCALE GENOMIC DNA]</scope>
    <source>
        <strain evidence="2 3">BSM-380-WT-5A</strain>
    </source>
</reference>
<evidence type="ECO:0000313" key="3">
    <source>
        <dbReference type="Proteomes" id="UP000440513"/>
    </source>
</evidence>
<keyword evidence="3" id="KW-1185">Reference proteome</keyword>
<organism evidence="2 3">
    <name type="scientific">Oliverpabstia intestinalis</name>
    <dbReference type="NCBI Taxonomy" id="2606633"/>
    <lineage>
        <taxon>Bacteria</taxon>
        <taxon>Bacillati</taxon>
        <taxon>Bacillota</taxon>
        <taxon>Clostridia</taxon>
        <taxon>Lachnospirales</taxon>
        <taxon>Lachnospiraceae</taxon>
        <taxon>Oliverpabstia</taxon>
    </lineage>
</organism>
<name>A0A7X2P1L6_9FIRM</name>
<gene>
    <name evidence="2" type="ORF">FYJ57_02790</name>
</gene>
<evidence type="ECO:0000256" key="1">
    <source>
        <dbReference type="SAM" id="Phobius"/>
    </source>
</evidence>
<proteinExistence type="predicted"/>
<protein>
    <submittedName>
        <fullName evidence="2">Pilus assembly protein</fullName>
    </submittedName>
</protein>
<keyword evidence="1" id="KW-0812">Transmembrane</keyword>